<sequence>MSKNQHVTPRQGQWAVQGEGNSRATSIHDTQAEAIDAAREIARNHQSELLIHGSDGRIRARDSYGNDPFPPKG</sequence>
<feature type="region of interest" description="Disordered" evidence="1">
    <location>
        <begin position="53"/>
        <end position="73"/>
    </location>
</feature>
<gene>
    <name evidence="2" type="ORF">ACFO5Q_01800</name>
</gene>
<evidence type="ECO:0000313" key="2">
    <source>
        <dbReference type="EMBL" id="MFC4346578.1"/>
    </source>
</evidence>
<evidence type="ECO:0000256" key="1">
    <source>
        <dbReference type="SAM" id="MobiDB-lite"/>
    </source>
</evidence>
<dbReference type="Proteomes" id="UP001595776">
    <property type="component" value="Unassembled WGS sequence"/>
</dbReference>
<dbReference type="InterPro" id="IPR018691">
    <property type="entry name" value="DUF2188"/>
</dbReference>
<name>A0ABV8U6Z3_9PROT</name>
<keyword evidence="3" id="KW-1185">Reference proteome</keyword>
<evidence type="ECO:0000313" key="3">
    <source>
        <dbReference type="Proteomes" id="UP001595776"/>
    </source>
</evidence>
<feature type="region of interest" description="Disordered" evidence="1">
    <location>
        <begin position="1"/>
        <end position="26"/>
    </location>
</feature>
<accession>A0ABV8U6Z3</accession>
<reference evidence="3" key="1">
    <citation type="journal article" date="2019" name="Int. J. Syst. Evol. Microbiol.">
        <title>The Global Catalogue of Microorganisms (GCM) 10K type strain sequencing project: providing services to taxonomists for standard genome sequencing and annotation.</title>
        <authorList>
            <consortium name="The Broad Institute Genomics Platform"/>
            <consortium name="The Broad Institute Genome Sequencing Center for Infectious Disease"/>
            <person name="Wu L."/>
            <person name="Ma J."/>
        </authorList>
    </citation>
    <scope>NUCLEOTIDE SEQUENCE [LARGE SCALE GENOMIC DNA]</scope>
    <source>
        <strain evidence="3">CGMCC 1.15304</strain>
    </source>
</reference>
<proteinExistence type="predicted"/>
<dbReference type="EMBL" id="JBHSCR010000001">
    <property type="protein sequence ID" value="MFC4346578.1"/>
    <property type="molecule type" value="Genomic_DNA"/>
</dbReference>
<feature type="compositionally biased region" description="Polar residues" evidence="1">
    <location>
        <begin position="1"/>
        <end position="11"/>
    </location>
</feature>
<comment type="caution">
    <text evidence="2">The sequence shown here is derived from an EMBL/GenBank/DDBJ whole genome shotgun (WGS) entry which is preliminary data.</text>
</comment>
<organism evidence="2 3">
    <name type="scientific">Kordiimonas lipolytica</name>
    <dbReference type="NCBI Taxonomy" id="1662421"/>
    <lineage>
        <taxon>Bacteria</taxon>
        <taxon>Pseudomonadati</taxon>
        <taxon>Pseudomonadota</taxon>
        <taxon>Alphaproteobacteria</taxon>
        <taxon>Kordiimonadales</taxon>
        <taxon>Kordiimonadaceae</taxon>
        <taxon>Kordiimonas</taxon>
    </lineage>
</organism>
<dbReference type="RefSeq" id="WP_082719886.1">
    <property type="nucleotide sequence ID" value="NZ_JBHSCR010000001.1"/>
</dbReference>
<dbReference type="Pfam" id="PF09954">
    <property type="entry name" value="DUF2188"/>
    <property type="match status" value="1"/>
</dbReference>
<protein>
    <submittedName>
        <fullName evidence="2">DUF2188 domain-containing protein</fullName>
    </submittedName>
</protein>
<feature type="compositionally biased region" description="Basic and acidic residues" evidence="1">
    <location>
        <begin position="54"/>
        <end position="64"/>
    </location>
</feature>